<sequence>DRIYTNSSIKEFIEARFIPILVDAAKQPEIAKRYNVNYFPAHYIKQPDSNEVFGPIGYRPPPDFISELKGLIKKTELPSE</sequence>
<proteinExistence type="predicted"/>
<dbReference type="InterPro" id="IPR036249">
    <property type="entry name" value="Thioredoxin-like_sf"/>
</dbReference>
<gene>
    <name evidence="1" type="ORF">S06H3_31618</name>
</gene>
<accession>X1LVF1</accession>
<evidence type="ECO:0000313" key="1">
    <source>
        <dbReference type="EMBL" id="GAI23028.1"/>
    </source>
</evidence>
<feature type="non-terminal residue" evidence="1">
    <location>
        <position position="1"/>
    </location>
</feature>
<organism evidence="1">
    <name type="scientific">marine sediment metagenome</name>
    <dbReference type="NCBI Taxonomy" id="412755"/>
    <lineage>
        <taxon>unclassified sequences</taxon>
        <taxon>metagenomes</taxon>
        <taxon>ecological metagenomes</taxon>
    </lineage>
</organism>
<protein>
    <recommendedName>
        <fullName evidence="2">Thioredoxin-like fold domain-containing protein</fullName>
    </recommendedName>
</protein>
<reference evidence="1" key="1">
    <citation type="journal article" date="2014" name="Front. Microbiol.">
        <title>High frequency of phylogenetically diverse reductive dehalogenase-homologous genes in deep subseafloor sedimentary metagenomes.</title>
        <authorList>
            <person name="Kawai M."/>
            <person name="Futagami T."/>
            <person name="Toyoda A."/>
            <person name="Takaki Y."/>
            <person name="Nishi S."/>
            <person name="Hori S."/>
            <person name="Arai W."/>
            <person name="Tsubouchi T."/>
            <person name="Morono Y."/>
            <person name="Uchiyama I."/>
            <person name="Ito T."/>
            <person name="Fujiyama A."/>
            <person name="Inagaki F."/>
            <person name="Takami H."/>
        </authorList>
    </citation>
    <scope>NUCLEOTIDE SEQUENCE</scope>
    <source>
        <strain evidence="1">Expedition CK06-06</strain>
    </source>
</reference>
<comment type="caution">
    <text evidence="1">The sequence shown here is derived from an EMBL/GenBank/DDBJ whole genome shotgun (WGS) entry which is preliminary data.</text>
</comment>
<evidence type="ECO:0008006" key="2">
    <source>
        <dbReference type="Google" id="ProtNLM"/>
    </source>
</evidence>
<dbReference type="Gene3D" id="3.40.30.10">
    <property type="entry name" value="Glutaredoxin"/>
    <property type="match status" value="1"/>
</dbReference>
<dbReference type="EMBL" id="BARV01018735">
    <property type="protein sequence ID" value="GAI23028.1"/>
    <property type="molecule type" value="Genomic_DNA"/>
</dbReference>
<dbReference type="SUPFAM" id="SSF52833">
    <property type="entry name" value="Thioredoxin-like"/>
    <property type="match status" value="1"/>
</dbReference>
<dbReference type="AlphaFoldDB" id="X1LVF1"/>
<name>X1LVF1_9ZZZZ</name>